<organism evidence="6 7">
    <name type="scientific">Anaerotalea alkaliphila</name>
    <dbReference type="NCBI Taxonomy" id="2662126"/>
    <lineage>
        <taxon>Bacteria</taxon>
        <taxon>Bacillati</taxon>
        <taxon>Bacillota</taxon>
        <taxon>Clostridia</taxon>
        <taxon>Eubacteriales</taxon>
        <taxon>Anaerotalea</taxon>
    </lineage>
</organism>
<sequence length="444" mass="47943">MQTLEKKYGLFTSIAMVVGVVIGSGVFFKADDVLTLTQGNLINALLAWVLGAASMIFGSLVFAEFAHRIERANGIVDYAEEAYGERLGYLVGWFKGVLYYTPLSAILTWVSAMYTMILFGAENPENAPMTWVLASVYLVAMYLLNYFSPIFAGRLQVTTTVVKLVPLFLIALVGIVSGLSNGIMVENFTEAAKSIGSTKGTLASAVVATAFAFEGWIVAITINNEIKDSKKNLPRALTIGAFIVFGVYITYFLGIAGVLATDRIVAEGNNAVSITANALFGSTAATLLTAFVVVSCLGTLNGLVISNIRMPFALAVRGHGLFPDKVGSVNKKTGMPPYATLTAFALSVVYTVIWYGSLNDWFGRYIGLDEIPIVLIYGLYIFLYVWYMGNFKDLGFIRRFVLPSLAIAGSLVILYGGATNPSIGMYLLISVVVLLAGQALYKKR</sequence>
<dbReference type="PANTHER" id="PTHR11785:SF512">
    <property type="entry name" value="SOBREMESA, ISOFORM B"/>
    <property type="match status" value="1"/>
</dbReference>
<evidence type="ECO:0000256" key="4">
    <source>
        <dbReference type="ARBA" id="ARBA00023136"/>
    </source>
</evidence>
<dbReference type="InterPro" id="IPR002293">
    <property type="entry name" value="AA/rel_permease1"/>
</dbReference>
<protein>
    <submittedName>
        <fullName evidence="6">APC family permease</fullName>
    </submittedName>
</protein>
<comment type="subcellular location">
    <subcellularLocation>
        <location evidence="1">Membrane</location>
        <topology evidence="1">Multi-pass membrane protein</topology>
    </subcellularLocation>
</comment>
<evidence type="ECO:0000313" key="7">
    <source>
        <dbReference type="Proteomes" id="UP000461585"/>
    </source>
</evidence>
<evidence type="ECO:0000256" key="1">
    <source>
        <dbReference type="ARBA" id="ARBA00004141"/>
    </source>
</evidence>
<feature type="transmembrane region" description="Helical" evidence="5">
    <location>
        <begin position="164"/>
        <end position="183"/>
    </location>
</feature>
<dbReference type="Pfam" id="PF13520">
    <property type="entry name" value="AA_permease_2"/>
    <property type="match status" value="1"/>
</dbReference>
<keyword evidence="3 5" id="KW-1133">Transmembrane helix</keyword>
<dbReference type="GO" id="GO:0016020">
    <property type="term" value="C:membrane"/>
    <property type="evidence" value="ECO:0007669"/>
    <property type="project" value="UniProtKB-SubCell"/>
</dbReference>
<evidence type="ECO:0000313" key="6">
    <source>
        <dbReference type="EMBL" id="NDL67827.1"/>
    </source>
</evidence>
<name>A0A7X5HWB0_9FIRM</name>
<feature type="transmembrane region" description="Helical" evidence="5">
    <location>
        <begin position="40"/>
        <end position="63"/>
    </location>
</feature>
<dbReference type="AlphaFoldDB" id="A0A7X5HWB0"/>
<comment type="caution">
    <text evidence="6">The sequence shown here is derived from an EMBL/GenBank/DDBJ whole genome shotgun (WGS) entry which is preliminary data.</text>
</comment>
<feature type="transmembrane region" description="Helical" evidence="5">
    <location>
        <begin position="338"/>
        <end position="356"/>
    </location>
</feature>
<dbReference type="GO" id="GO:0015179">
    <property type="term" value="F:L-amino acid transmembrane transporter activity"/>
    <property type="evidence" value="ECO:0007669"/>
    <property type="project" value="TreeGrafter"/>
</dbReference>
<reference evidence="6 7" key="1">
    <citation type="submission" date="2020-01" db="EMBL/GenBank/DDBJ databases">
        <title>Anaeroalcalibacter tamaniensis gen. nov., sp. nov., moderately halophilic strictly anaerobic fermenter bacterium from mud volcano of Taman peninsula.</title>
        <authorList>
            <person name="Frolova A."/>
            <person name="Merkel A.Y."/>
            <person name="Slobodkin A.I."/>
        </authorList>
    </citation>
    <scope>NUCLEOTIDE SEQUENCE [LARGE SCALE GENOMIC DNA]</scope>
    <source>
        <strain evidence="6 7">F-3ap</strain>
    </source>
</reference>
<feature type="transmembrane region" description="Helical" evidence="5">
    <location>
        <begin position="203"/>
        <end position="224"/>
    </location>
</feature>
<dbReference type="Gene3D" id="1.20.1740.10">
    <property type="entry name" value="Amino acid/polyamine transporter I"/>
    <property type="match status" value="1"/>
</dbReference>
<feature type="transmembrane region" description="Helical" evidence="5">
    <location>
        <begin position="97"/>
        <end position="119"/>
    </location>
</feature>
<feature type="transmembrane region" description="Helical" evidence="5">
    <location>
        <begin position="236"/>
        <end position="259"/>
    </location>
</feature>
<keyword evidence="2 5" id="KW-0812">Transmembrane</keyword>
<evidence type="ECO:0000256" key="5">
    <source>
        <dbReference type="SAM" id="Phobius"/>
    </source>
</evidence>
<dbReference type="EMBL" id="JAAEEH010000021">
    <property type="protein sequence ID" value="NDL67827.1"/>
    <property type="molecule type" value="Genomic_DNA"/>
</dbReference>
<dbReference type="PIRSF" id="PIRSF006060">
    <property type="entry name" value="AA_transporter"/>
    <property type="match status" value="1"/>
</dbReference>
<dbReference type="InterPro" id="IPR050598">
    <property type="entry name" value="AminoAcid_Transporter"/>
</dbReference>
<evidence type="ECO:0000256" key="3">
    <source>
        <dbReference type="ARBA" id="ARBA00022989"/>
    </source>
</evidence>
<feature type="transmembrane region" description="Helical" evidence="5">
    <location>
        <begin position="7"/>
        <end position="28"/>
    </location>
</feature>
<proteinExistence type="predicted"/>
<keyword evidence="4 5" id="KW-0472">Membrane</keyword>
<feature type="transmembrane region" description="Helical" evidence="5">
    <location>
        <begin position="400"/>
        <end position="417"/>
    </location>
</feature>
<feature type="transmembrane region" description="Helical" evidence="5">
    <location>
        <begin position="131"/>
        <end position="152"/>
    </location>
</feature>
<evidence type="ECO:0000256" key="2">
    <source>
        <dbReference type="ARBA" id="ARBA00022692"/>
    </source>
</evidence>
<feature type="transmembrane region" description="Helical" evidence="5">
    <location>
        <begin position="371"/>
        <end position="388"/>
    </location>
</feature>
<feature type="transmembrane region" description="Helical" evidence="5">
    <location>
        <begin position="279"/>
        <end position="300"/>
    </location>
</feature>
<accession>A0A7X5HWB0</accession>
<dbReference type="PANTHER" id="PTHR11785">
    <property type="entry name" value="AMINO ACID TRANSPORTER"/>
    <property type="match status" value="1"/>
</dbReference>
<dbReference type="Proteomes" id="UP000461585">
    <property type="component" value="Unassembled WGS sequence"/>
</dbReference>
<gene>
    <name evidence="6" type="ORF">GXN74_08755</name>
</gene>
<dbReference type="RefSeq" id="WP_162370553.1">
    <property type="nucleotide sequence ID" value="NZ_JAAEEH010000021.1"/>
</dbReference>
<keyword evidence="7" id="KW-1185">Reference proteome</keyword>
<feature type="transmembrane region" description="Helical" evidence="5">
    <location>
        <begin position="423"/>
        <end position="441"/>
    </location>
</feature>